<evidence type="ECO:0000256" key="2">
    <source>
        <dbReference type="ARBA" id="ARBA00022803"/>
    </source>
</evidence>
<dbReference type="InterPro" id="IPR029063">
    <property type="entry name" value="SAM-dependent_MTases_sf"/>
</dbReference>
<dbReference type="STRING" id="1458985.BJP34_32970"/>
<dbReference type="PANTHER" id="PTHR45586">
    <property type="entry name" value="TPR REPEAT-CONTAINING PROTEIN PA4667"/>
    <property type="match status" value="1"/>
</dbReference>
<name>A0A1D8U1A8_9CYAN</name>
<dbReference type="AlphaFoldDB" id="A0A1D8U1A8"/>
<reference evidence="5" key="1">
    <citation type="submission" date="2016-10" db="EMBL/GenBank/DDBJ databases">
        <title>Comparative genomics uncovers the prolific and rare metabolic potential of the cyanobacterial genus Moorea.</title>
        <authorList>
            <person name="Leao T."/>
            <person name="Castelao G."/>
            <person name="Korobeynikov A."/>
            <person name="Monroe E.A."/>
            <person name="Podell S."/>
            <person name="Glukhov E."/>
            <person name="Allen E."/>
            <person name="Gerwick W.H."/>
            <person name="Gerwick L."/>
        </authorList>
    </citation>
    <scope>NUCLEOTIDE SEQUENCE [LARGE SCALE GENOMIC DNA]</scope>
    <source>
        <strain evidence="5">PAL-8-15-08-1</strain>
    </source>
</reference>
<dbReference type="SUPFAM" id="SSF53335">
    <property type="entry name" value="S-adenosyl-L-methionine-dependent methyltransferases"/>
    <property type="match status" value="1"/>
</dbReference>
<dbReference type="InterPro" id="IPR019734">
    <property type="entry name" value="TPR_rpt"/>
</dbReference>
<sequence>MYTYLTEAITACEQALESPSPNRTDFASTCRVLGNILQGMGRFDDAIFWHSRVFDDKPNLVQVYAKFGSLYTSQQQWQQAIASYYHAIRLQPDFAEAYWSLAEIYSQLGKKDEEIECWYQTLSLKPKSANAQGHYKLGKAFLAQGKPDRAIACFQNAIERDSSLWAAYYELGECLIAQGKWDNAIACYRQLLDLDPNQAKGHYKIAGIWLKQGMVDTAIAAFRRSIEVDPNFPGAYRELIQLLIKQQKWDEAIVSCRAVIATVGDYPWTYVKLGDALVKKGELTEAYSSYQKAAQLRGWHQCAQKDYRFTEDRFTFKIPVWEKHLQPLAGVADAQCLEIGSFQGNSACWLLDKILTNSSARLTCVSPHFQEEFAANIAKTGAAEKVTRLEGKPEQLLNSLDSNCYDLANIRDRRQKATIAEQNALLCWKLLKVGGLMIVNNYGWSNPAKPQEAPKIGINRFLDSVKGQFEILHQARLLIVKKIAS</sequence>
<evidence type="ECO:0000256" key="3">
    <source>
        <dbReference type="PROSITE-ProRule" id="PRU00339"/>
    </source>
</evidence>
<proteinExistence type="predicted"/>
<feature type="repeat" description="TPR" evidence="3">
    <location>
        <begin position="199"/>
        <end position="232"/>
    </location>
</feature>
<dbReference type="InterPro" id="IPR051012">
    <property type="entry name" value="CellSynth/LPSAsmb/PSIAsmb"/>
</dbReference>
<evidence type="ECO:0000313" key="5">
    <source>
        <dbReference type="Proteomes" id="UP000177870"/>
    </source>
</evidence>
<dbReference type="PANTHER" id="PTHR45586:SF1">
    <property type="entry name" value="LIPOPOLYSACCHARIDE ASSEMBLY PROTEIN B"/>
    <property type="match status" value="1"/>
</dbReference>
<dbReference type="OrthoDB" id="468283at2"/>
<evidence type="ECO:0000256" key="1">
    <source>
        <dbReference type="ARBA" id="ARBA00022737"/>
    </source>
</evidence>
<keyword evidence="2 3" id="KW-0802">TPR repeat</keyword>
<protein>
    <submittedName>
        <fullName evidence="4">Uncharacterized protein</fullName>
    </submittedName>
</protein>
<feature type="repeat" description="TPR" evidence="3">
    <location>
        <begin position="165"/>
        <end position="198"/>
    </location>
</feature>
<dbReference type="PROSITE" id="PS50005">
    <property type="entry name" value="TPR"/>
    <property type="match status" value="6"/>
</dbReference>
<dbReference type="KEGG" id="mpro:BJP34_32970"/>
<dbReference type="PROSITE" id="PS50293">
    <property type="entry name" value="TPR_REGION"/>
    <property type="match status" value="1"/>
</dbReference>
<feature type="repeat" description="TPR" evidence="3">
    <location>
        <begin position="131"/>
        <end position="164"/>
    </location>
</feature>
<dbReference type="Gene3D" id="3.40.50.150">
    <property type="entry name" value="Vaccinia Virus protein VP39"/>
    <property type="match status" value="1"/>
</dbReference>
<accession>A0A1D8U1A8</accession>
<gene>
    <name evidence="4" type="ORF">BJP34_32970</name>
</gene>
<dbReference type="Gene3D" id="1.25.40.10">
    <property type="entry name" value="Tetratricopeptide repeat domain"/>
    <property type="match status" value="3"/>
</dbReference>
<dbReference type="InterPro" id="IPR011990">
    <property type="entry name" value="TPR-like_helical_dom_sf"/>
</dbReference>
<dbReference type="RefSeq" id="WP_070395974.1">
    <property type="nucleotide sequence ID" value="NZ_CP017599.1"/>
</dbReference>
<feature type="repeat" description="TPR" evidence="3">
    <location>
        <begin position="95"/>
        <end position="128"/>
    </location>
</feature>
<dbReference type="SMART" id="SM00028">
    <property type="entry name" value="TPR"/>
    <property type="match status" value="8"/>
</dbReference>
<dbReference type="Proteomes" id="UP000177870">
    <property type="component" value="Chromosome"/>
</dbReference>
<feature type="repeat" description="TPR" evidence="3">
    <location>
        <begin position="267"/>
        <end position="300"/>
    </location>
</feature>
<keyword evidence="1" id="KW-0677">Repeat</keyword>
<dbReference type="Pfam" id="PF13578">
    <property type="entry name" value="Methyltransf_24"/>
    <property type="match status" value="1"/>
</dbReference>
<evidence type="ECO:0000313" key="4">
    <source>
        <dbReference type="EMBL" id="AOX03603.1"/>
    </source>
</evidence>
<dbReference type="Pfam" id="PF13432">
    <property type="entry name" value="TPR_16"/>
    <property type="match status" value="2"/>
</dbReference>
<dbReference type="EMBL" id="CP017599">
    <property type="protein sequence ID" value="AOX03603.1"/>
    <property type="molecule type" value="Genomic_DNA"/>
</dbReference>
<organism evidence="4 5">
    <name type="scientific">Moorena producens PAL-8-15-08-1</name>
    <dbReference type="NCBI Taxonomy" id="1458985"/>
    <lineage>
        <taxon>Bacteria</taxon>
        <taxon>Bacillati</taxon>
        <taxon>Cyanobacteriota</taxon>
        <taxon>Cyanophyceae</taxon>
        <taxon>Coleofasciculales</taxon>
        <taxon>Coleofasciculaceae</taxon>
        <taxon>Moorena</taxon>
    </lineage>
</organism>
<dbReference type="Pfam" id="PF13414">
    <property type="entry name" value="TPR_11"/>
    <property type="match status" value="1"/>
</dbReference>
<dbReference type="Pfam" id="PF13181">
    <property type="entry name" value="TPR_8"/>
    <property type="match status" value="1"/>
</dbReference>
<feature type="repeat" description="TPR" evidence="3">
    <location>
        <begin position="61"/>
        <end position="94"/>
    </location>
</feature>
<dbReference type="SUPFAM" id="SSF48452">
    <property type="entry name" value="TPR-like"/>
    <property type="match status" value="2"/>
</dbReference>